<accession>A0A131YDU8</accession>
<protein>
    <submittedName>
        <fullName evidence="2">Uncharacterized protein</fullName>
    </submittedName>
</protein>
<sequence length="122" mass="13848">MQHYHPSHTILDLPKYCRIFPVVTQGLKRKSLLTRKGARAHRLGISTANKTSNSSNRSVDFGNCSTRSPTDKRNKVSGHINASNYHRFAKQKKISELPRICSNGRKRRGLQLGMRRHQVGAQ</sequence>
<evidence type="ECO:0000313" key="2">
    <source>
        <dbReference type="EMBL" id="JAP76672.1"/>
    </source>
</evidence>
<dbReference type="EMBL" id="GEDV01011885">
    <property type="protein sequence ID" value="JAP76672.1"/>
    <property type="molecule type" value="Transcribed_RNA"/>
</dbReference>
<organism evidence="2">
    <name type="scientific">Rhipicephalus appendiculatus</name>
    <name type="common">Brown ear tick</name>
    <dbReference type="NCBI Taxonomy" id="34631"/>
    <lineage>
        <taxon>Eukaryota</taxon>
        <taxon>Metazoa</taxon>
        <taxon>Ecdysozoa</taxon>
        <taxon>Arthropoda</taxon>
        <taxon>Chelicerata</taxon>
        <taxon>Arachnida</taxon>
        <taxon>Acari</taxon>
        <taxon>Parasitiformes</taxon>
        <taxon>Ixodida</taxon>
        <taxon>Ixodoidea</taxon>
        <taxon>Ixodidae</taxon>
        <taxon>Rhipicephalinae</taxon>
        <taxon>Rhipicephalus</taxon>
        <taxon>Rhipicephalus</taxon>
    </lineage>
</organism>
<feature type="compositionally biased region" description="Polar residues" evidence="1">
    <location>
        <begin position="46"/>
        <end position="68"/>
    </location>
</feature>
<evidence type="ECO:0000256" key="1">
    <source>
        <dbReference type="SAM" id="MobiDB-lite"/>
    </source>
</evidence>
<reference evidence="2" key="1">
    <citation type="journal article" date="2016" name="Ticks Tick Borne Dis.">
        <title>De novo assembly and annotation of the salivary gland transcriptome of Rhipicephalus appendiculatus male and female ticks during blood feeding.</title>
        <authorList>
            <person name="de Castro M.H."/>
            <person name="de Klerk D."/>
            <person name="Pienaar R."/>
            <person name="Latif A.A."/>
            <person name="Rees D.J."/>
            <person name="Mans B.J."/>
        </authorList>
    </citation>
    <scope>NUCLEOTIDE SEQUENCE</scope>
    <source>
        <tissue evidence="2">Salivary glands</tissue>
    </source>
</reference>
<feature type="region of interest" description="Disordered" evidence="1">
    <location>
        <begin position="44"/>
        <end position="82"/>
    </location>
</feature>
<proteinExistence type="predicted"/>
<name>A0A131YDU8_RHIAP</name>
<dbReference type="AlphaFoldDB" id="A0A131YDU8"/>